<reference evidence="1 3" key="1">
    <citation type="journal article" date="2017" name="Nature">
        <title>The Apostasia genome and the evolution of orchids.</title>
        <authorList>
            <person name="Zhang G.Q."/>
            <person name="Liu K.W."/>
            <person name="Li Z."/>
            <person name="Lohaus R."/>
            <person name="Hsiao Y.Y."/>
            <person name="Niu S.C."/>
            <person name="Wang J.Y."/>
            <person name="Lin Y.C."/>
            <person name="Xu Q."/>
            <person name="Chen L.J."/>
            <person name="Yoshida K."/>
            <person name="Fujiwara S."/>
            <person name="Wang Z.W."/>
            <person name="Zhang Y.Q."/>
            <person name="Mitsuda N."/>
            <person name="Wang M."/>
            <person name="Liu G.H."/>
            <person name="Pecoraro L."/>
            <person name="Huang H.X."/>
            <person name="Xiao X.J."/>
            <person name="Lin M."/>
            <person name="Wu X.Y."/>
            <person name="Wu W.L."/>
            <person name="Chen Y.Y."/>
            <person name="Chang S.B."/>
            <person name="Sakamoto S."/>
            <person name="Ohme-Takagi M."/>
            <person name="Yagi M."/>
            <person name="Zeng S.J."/>
            <person name="Shen C.Y."/>
            <person name="Yeh C.M."/>
            <person name="Luo Y.B."/>
            <person name="Tsai W.C."/>
            <person name="Van de Peer Y."/>
            <person name="Liu Z.J."/>
        </authorList>
    </citation>
    <scope>NUCLEOTIDE SEQUENCE [LARGE SCALE GENOMIC DNA]</scope>
    <source>
        <strain evidence="1">ASH160606</strain>
        <strain evidence="3">cv. Shenzhen</strain>
        <tissue evidence="1">Stem</tissue>
    </source>
</reference>
<dbReference type="Proteomes" id="UP000236161">
    <property type="component" value="Unassembled WGS sequence"/>
</dbReference>
<proteinExistence type="predicted"/>
<evidence type="ECO:0000313" key="3">
    <source>
        <dbReference type="Proteomes" id="UP000236161"/>
    </source>
</evidence>
<organism evidence="1 3">
    <name type="scientific">Apostasia shenzhenica</name>
    <dbReference type="NCBI Taxonomy" id="1088818"/>
    <lineage>
        <taxon>Eukaryota</taxon>
        <taxon>Viridiplantae</taxon>
        <taxon>Streptophyta</taxon>
        <taxon>Embryophyta</taxon>
        <taxon>Tracheophyta</taxon>
        <taxon>Spermatophyta</taxon>
        <taxon>Magnoliopsida</taxon>
        <taxon>Liliopsida</taxon>
        <taxon>Asparagales</taxon>
        <taxon>Orchidaceae</taxon>
        <taxon>Apostasioideae</taxon>
        <taxon>Apostasia</taxon>
    </lineage>
</organism>
<evidence type="ECO:0000313" key="1">
    <source>
        <dbReference type="EMBL" id="PKA46632.1"/>
    </source>
</evidence>
<sequence>MERIGTSFVVDPRNVQLGLRTNGFLYGKSRDSIFLLASFHNIVQFTAFNVHEKAIHAPCNDYF</sequence>
<keyword evidence="3" id="KW-1185">Reference proteome</keyword>
<evidence type="ECO:0000313" key="2">
    <source>
        <dbReference type="EMBL" id="PKA46633.1"/>
    </source>
</evidence>
<protein>
    <submittedName>
        <fullName evidence="1">Uncharacterized protein</fullName>
    </submittedName>
</protein>
<gene>
    <name evidence="1" type="ORF">AXF42_Ash019373</name>
    <name evidence="2" type="ORF">AXF42_Ash019374</name>
</gene>
<dbReference type="AlphaFoldDB" id="A0A2H9ZTL3"/>
<name>A0A2H9ZTL3_9ASPA</name>
<dbReference type="EMBL" id="KZ454129">
    <property type="protein sequence ID" value="PKA46633.1"/>
    <property type="molecule type" value="Genomic_DNA"/>
</dbReference>
<dbReference type="EMBL" id="KZ454129">
    <property type="protein sequence ID" value="PKA46632.1"/>
    <property type="molecule type" value="Genomic_DNA"/>
</dbReference>
<accession>A0A2H9ZTL3</accession>
<reference evidence="1" key="2">
    <citation type="submission" date="2017-10" db="EMBL/GenBank/DDBJ databases">
        <authorList>
            <person name="Banno H."/>
            <person name="Chua N.-H."/>
        </authorList>
    </citation>
    <scope>NUCLEOTIDE SEQUENCE</scope>
    <source>
        <strain evidence="1">ASH160606</strain>
        <tissue evidence="1">Stem</tissue>
    </source>
</reference>